<dbReference type="EMBL" id="LLXI01000979">
    <property type="protein sequence ID" value="PKY51206.1"/>
    <property type="molecule type" value="Genomic_DNA"/>
</dbReference>
<dbReference type="Proteomes" id="UP000234323">
    <property type="component" value="Unassembled WGS sequence"/>
</dbReference>
<proteinExistence type="predicted"/>
<comment type="caution">
    <text evidence="1">The sequence shown here is derived from an EMBL/GenBank/DDBJ whole genome shotgun (WGS) entry which is preliminary data.</text>
</comment>
<keyword evidence="2" id="KW-1185">Reference proteome</keyword>
<feature type="non-terminal residue" evidence="1">
    <location>
        <position position="1"/>
    </location>
</feature>
<evidence type="ECO:0000313" key="1">
    <source>
        <dbReference type="EMBL" id="PKY51206.1"/>
    </source>
</evidence>
<dbReference type="AlphaFoldDB" id="A0A2I1GX46"/>
<name>A0A2I1GX46_9GLOM</name>
<accession>A0A2I1GX46</accession>
<reference evidence="1 2" key="1">
    <citation type="submission" date="2015-10" db="EMBL/GenBank/DDBJ databases">
        <title>Genome analyses suggest a sexual origin of heterokaryosis in a supposedly ancient asexual fungus.</title>
        <authorList>
            <person name="Ropars J."/>
            <person name="Sedzielewska K."/>
            <person name="Noel J."/>
            <person name="Charron P."/>
            <person name="Farinelli L."/>
            <person name="Marton T."/>
            <person name="Kruger M."/>
            <person name="Pelin A."/>
            <person name="Brachmann A."/>
            <person name="Corradi N."/>
        </authorList>
    </citation>
    <scope>NUCLEOTIDE SEQUENCE [LARGE SCALE GENOMIC DNA]</scope>
    <source>
        <strain evidence="1 2">A4</strain>
    </source>
</reference>
<evidence type="ECO:0000313" key="2">
    <source>
        <dbReference type="Proteomes" id="UP000234323"/>
    </source>
</evidence>
<dbReference type="VEuPathDB" id="FungiDB:RhiirFUN_024463"/>
<evidence type="ECO:0008006" key="3">
    <source>
        <dbReference type="Google" id="ProtNLM"/>
    </source>
</evidence>
<feature type="non-terminal residue" evidence="1">
    <location>
        <position position="103"/>
    </location>
</feature>
<sequence length="103" mass="11565">YNDMNININDINDDVDALSREIANGPPLFPAPNIIPGVITARFTRRKCSRGKRRINGYSLFKLFIIFQTSAHSGVAINKVAGDLWETATPDNRQGYIDLCRQI</sequence>
<dbReference type="VEuPathDB" id="FungiDB:FUN_025082"/>
<organism evidence="1 2">
    <name type="scientific">Rhizophagus irregularis</name>
    <dbReference type="NCBI Taxonomy" id="588596"/>
    <lineage>
        <taxon>Eukaryota</taxon>
        <taxon>Fungi</taxon>
        <taxon>Fungi incertae sedis</taxon>
        <taxon>Mucoromycota</taxon>
        <taxon>Glomeromycotina</taxon>
        <taxon>Glomeromycetes</taxon>
        <taxon>Glomerales</taxon>
        <taxon>Glomeraceae</taxon>
        <taxon>Rhizophagus</taxon>
    </lineage>
</organism>
<dbReference type="VEuPathDB" id="FungiDB:RhiirA1_424417"/>
<protein>
    <recommendedName>
        <fullName evidence="3">HMG box domain-containing protein</fullName>
    </recommendedName>
</protein>
<gene>
    <name evidence="1" type="ORF">RhiirA4_407243</name>
</gene>